<sequence length="162" mass="19603">MAMKMWSKSLQKPLIWRMGQIHLQQTSHQEQILIFPARAMKLCSESFLKPLIWRMWQFHLWKTRFFTENEILCLKTVENDRSYEAGRQGEMIAYRYFTEKLGEAAVKWLNRDFEMGLPYDLIIEQDSKRYMWRSKAPFLRRKTGSIYQQTSGTVRSRRKNHS</sequence>
<protein>
    <submittedName>
        <fullName evidence="1">Uncharacterized protein</fullName>
    </submittedName>
</protein>
<comment type="caution">
    <text evidence="1">The sequence shown here is derived from an EMBL/GenBank/DDBJ whole genome shotgun (WGS) entry which is preliminary data.</text>
</comment>
<organism evidence="1 2">
    <name type="scientific">Platanthera guangdongensis</name>
    <dbReference type="NCBI Taxonomy" id="2320717"/>
    <lineage>
        <taxon>Eukaryota</taxon>
        <taxon>Viridiplantae</taxon>
        <taxon>Streptophyta</taxon>
        <taxon>Embryophyta</taxon>
        <taxon>Tracheophyta</taxon>
        <taxon>Spermatophyta</taxon>
        <taxon>Magnoliopsida</taxon>
        <taxon>Liliopsida</taxon>
        <taxon>Asparagales</taxon>
        <taxon>Orchidaceae</taxon>
        <taxon>Orchidoideae</taxon>
        <taxon>Orchideae</taxon>
        <taxon>Orchidinae</taxon>
        <taxon>Platanthera</taxon>
    </lineage>
</organism>
<gene>
    <name evidence="1" type="ORF">KSP40_PGU008497</name>
</gene>
<evidence type="ECO:0000313" key="2">
    <source>
        <dbReference type="Proteomes" id="UP001412067"/>
    </source>
</evidence>
<dbReference type="Proteomes" id="UP001412067">
    <property type="component" value="Unassembled WGS sequence"/>
</dbReference>
<keyword evidence="2" id="KW-1185">Reference proteome</keyword>
<dbReference type="EMBL" id="JBBWWR010000020">
    <property type="protein sequence ID" value="KAK8939444.1"/>
    <property type="molecule type" value="Genomic_DNA"/>
</dbReference>
<proteinExistence type="predicted"/>
<evidence type="ECO:0000313" key="1">
    <source>
        <dbReference type="EMBL" id="KAK8939444.1"/>
    </source>
</evidence>
<reference evidence="1 2" key="1">
    <citation type="journal article" date="2022" name="Nat. Plants">
        <title>Genomes of leafy and leafless Platanthera orchids illuminate the evolution of mycoheterotrophy.</title>
        <authorList>
            <person name="Li M.H."/>
            <person name="Liu K.W."/>
            <person name="Li Z."/>
            <person name="Lu H.C."/>
            <person name="Ye Q.L."/>
            <person name="Zhang D."/>
            <person name="Wang J.Y."/>
            <person name="Li Y.F."/>
            <person name="Zhong Z.M."/>
            <person name="Liu X."/>
            <person name="Yu X."/>
            <person name="Liu D.K."/>
            <person name="Tu X.D."/>
            <person name="Liu B."/>
            <person name="Hao Y."/>
            <person name="Liao X.Y."/>
            <person name="Jiang Y.T."/>
            <person name="Sun W.H."/>
            <person name="Chen J."/>
            <person name="Chen Y.Q."/>
            <person name="Ai Y."/>
            <person name="Zhai J.W."/>
            <person name="Wu S.S."/>
            <person name="Zhou Z."/>
            <person name="Hsiao Y.Y."/>
            <person name="Wu W.L."/>
            <person name="Chen Y.Y."/>
            <person name="Lin Y.F."/>
            <person name="Hsu J.L."/>
            <person name="Li C.Y."/>
            <person name="Wang Z.W."/>
            <person name="Zhao X."/>
            <person name="Zhong W.Y."/>
            <person name="Ma X.K."/>
            <person name="Ma L."/>
            <person name="Huang J."/>
            <person name="Chen G.Z."/>
            <person name="Huang M.Z."/>
            <person name="Huang L."/>
            <person name="Peng D.H."/>
            <person name="Luo Y.B."/>
            <person name="Zou S.Q."/>
            <person name="Chen S.P."/>
            <person name="Lan S."/>
            <person name="Tsai W.C."/>
            <person name="Van de Peer Y."/>
            <person name="Liu Z.J."/>
        </authorList>
    </citation>
    <scope>NUCLEOTIDE SEQUENCE [LARGE SCALE GENOMIC DNA]</scope>
    <source>
        <strain evidence="1">Lor288</strain>
    </source>
</reference>
<accession>A0ABR2LFS2</accession>
<name>A0ABR2LFS2_9ASPA</name>